<protein>
    <submittedName>
        <fullName evidence="2">Uncharacterized protein DUF896</fullName>
    </submittedName>
</protein>
<evidence type="ECO:0000256" key="1">
    <source>
        <dbReference type="ARBA" id="ARBA00022490"/>
    </source>
</evidence>
<dbReference type="EMBL" id="PTIS01000011">
    <property type="protein sequence ID" value="PPK48007.1"/>
    <property type="molecule type" value="Genomic_DNA"/>
</dbReference>
<evidence type="ECO:0000313" key="2">
    <source>
        <dbReference type="EMBL" id="PPK48007.1"/>
    </source>
</evidence>
<dbReference type="PANTHER" id="PTHR37300">
    <property type="entry name" value="UPF0291 PROTEIN CBO2609/CLC_2481"/>
    <property type="match status" value="1"/>
</dbReference>
<dbReference type="InterPro" id="IPR009242">
    <property type="entry name" value="DUF896"/>
</dbReference>
<dbReference type="Proteomes" id="UP000239863">
    <property type="component" value="Unassembled WGS sequence"/>
</dbReference>
<dbReference type="Pfam" id="PF05979">
    <property type="entry name" value="DUF896"/>
    <property type="match status" value="1"/>
</dbReference>
<dbReference type="PANTHER" id="PTHR37300:SF1">
    <property type="entry name" value="UPF0291 PROTEIN YNZC"/>
    <property type="match status" value="1"/>
</dbReference>
<gene>
    <name evidence="2" type="ORF">BD821_11167</name>
</gene>
<dbReference type="AlphaFoldDB" id="A0A2S6FWT9"/>
<name>A0A2S6FWT9_9CLOT</name>
<dbReference type="Gene3D" id="1.10.287.540">
    <property type="entry name" value="Helix hairpin bin"/>
    <property type="match status" value="1"/>
</dbReference>
<proteinExistence type="predicted"/>
<evidence type="ECO:0000313" key="3">
    <source>
        <dbReference type="Proteomes" id="UP000239863"/>
    </source>
</evidence>
<accession>A0A2S6FWT9</accession>
<dbReference type="STRING" id="37659.GCA_000703125_00207"/>
<organism evidence="2 3">
    <name type="scientific">Clostridium algidicarnis DSM 15099</name>
    <dbReference type="NCBI Taxonomy" id="1121295"/>
    <lineage>
        <taxon>Bacteria</taxon>
        <taxon>Bacillati</taxon>
        <taxon>Bacillota</taxon>
        <taxon>Clostridia</taxon>
        <taxon>Eubacteriales</taxon>
        <taxon>Clostridiaceae</taxon>
        <taxon>Clostridium</taxon>
    </lineage>
</organism>
<keyword evidence="1" id="KW-0963">Cytoplasm</keyword>
<dbReference type="SUPFAM" id="SSF158221">
    <property type="entry name" value="YnzC-like"/>
    <property type="match status" value="1"/>
</dbReference>
<reference evidence="2 3" key="1">
    <citation type="submission" date="2018-02" db="EMBL/GenBank/DDBJ databases">
        <title>Genomic Encyclopedia of Archaeal and Bacterial Type Strains, Phase II (KMG-II): from individual species to whole genera.</title>
        <authorList>
            <person name="Goeker M."/>
        </authorList>
    </citation>
    <scope>NUCLEOTIDE SEQUENCE [LARGE SCALE GENOMIC DNA]</scope>
    <source>
        <strain evidence="2 3">DSM 15099</strain>
    </source>
</reference>
<sequence>MWGCFELIFHIKHIRKDDIMKIEDVINRINILYKKSQEEGLTEEETLEQKELRQRYIDNVKSNFRAQLETIEKK</sequence>
<comment type="caution">
    <text evidence="2">The sequence shown here is derived from an EMBL/GenBank/DDBJ whole genome shotgun (WGS) entry which is preliminary data.</text>
</comment>